<gene>
    <name evidence="2" type="ORF">OHA16_02795</name>
</gene>
<dbReference type="EMBL" id="CP108110">
    <property type="protein sequence ID" value="WUQ81998.1"/>
    <property type="molecule type" value="Genomic_DNA"/>
</dbReference>
<sequence>MCIVRLSADVRRRGYATEAMTAVAGRLFDDGVRRITAACDARNTASARLLRRVGFEQQDPPSLLRPELVTERVVDLLGGAVAFPLLEVAVDRGVGREIVEAGQLGGFPGRTPSESGCSGSAVRDRAGRLIDAA</sequence>
<keyword evidence="3" id="KW-1185">Reference proteome</keyword>
<evidence type="ECO:0000313" key="2">
    <source>
        <dbReference type="EMBL" id="WUQ81998.1"/>
    </source>
</evidence>
<dbReference type="Gene3D" id="3.40.630.30">
    <property type="match status" value="1"/>
</dbReference>
<dbReference type="Pfam" id="PF13302">
    <property type="entry name" value="Acetyltransf_3"/>
    <property type="match status" value="1"/>
</dbReference>
<proteinExistence type="predicted"/>
<protein>
    <submittedName>
        <fullName evidence="2">GNAT family N-acetyltransferase</fullName>
    </submittedName>
</protein>
<reference evidence="2" key="1">
    <citation type="submission" date="2022-10" db="EMBL/GenBank/DDBJ databases">
        <title>The complete genomes of actinobacterial strains from the NBC collection.</title>
        <authorList>
            <person name="Joergensen T.S."/>
            <person name="Alvarez Arevalo M."/>
            <person name="Sterndorff E.B."/>
            <person name="Faurdal D."/>
            <person name="Vuksanovic O."/>
            <person name="Mourched A.-S."/>
            <person name="Charusanti P."/>
            <person name="Shaw S."/>
            <person name="Blin K."/>
            <person name="Weber T."/>
        </authorList>
    </citation>
    <scope>NUCLEOTIDE SEQUENCE</scope>
    <source>
        <strain evidence="2">NBC_00222</strain>
    </source>
</reference>
<dbReference type="PROSITE" id="PS51186">
    <property type="entry name" value="GNAT"/>
    <property type="match status" value="1"/>
</dbReference>
<dbReference type="RefSeq" id="WP_328953071.1">
    <property type="nucleotide sequence ID" value="NZ_CP108110.1"/>
</dbReference>
<evidence type="ECO:0000259" key="1">
    <source>
        <dbReference type="PROSITE" id="PS51186"/>
    </source>
</evidence>
<accession>A0ABZ1TTH0</accession>
<dbReference type="InterPro" id="IPR000182">
    <property type="entry name" value="GNAT_dom"/>
</dbReference>
<dbReference type="InterPro" id="IPR016181">
    <property type="entry name" value="Acyl_CoA_acyltransferase"/>
</dbReference>
<feature type="domain" description="N-acetyltransferase" evidence="1">
    <location>
        <begin position="1"/>
        <end position="75"/>
    </location>
</feature>
<dbReference type="SUPFAM" id="SSF55729">
    <property type="entry name" value="Acyl-CoA N-acyltransferases (Nat)"/>
    <property type="match status" value="1"/>
</dbReference>
<name>A0ABZ1TTH0_9ACTN</name>
<evidence type="ECO:0000313" key="3">
    <source>
        <dbReference type="Proteomes" id="UP001432222"/>
    </source>
</evidence>
<dbReference type="Proteomes" id="UP001432222">
    <property type="component" value="Chromosome"/>
</dbReference>
<organism evidence="2 3">
    <name type="scientific">Kitasatospora purpeofusca</name>
    <dbReference type="NCBI Taxonomy" id="67352"/>
    <lineage>
        <taxon>Bacteria</taxon>
        <taxon>Bacillati</taxon>
        <taxon>Actinomycetota</taxon>
        <taxon>Actinomycetes</taxon>
        <taxon>Kitasatosporales</taxon>
        <taxon>Streptomycetaceae</taxon>
        <taxon>Kitasatospora</taxon>
    </lineage>
</organism>